<dbReference type="InterPro" id="IPR003870">
    <property type="entry name" value="DUF222"/>
</dbReference>
<feature type="compositionally biased region" description="Basic and acidic residues" evidence="1">
    <location>
        <begin position="465"/>
        <end position="481"/>
    </location>
</feature>
<protein>
    <submittedName>
        <fullName evidence="3">HNH endonuclease</fullName>
    </submittedName>
</protein>
<feature type="region of interest" description="Disordered" evidence="1">
    <location>
        <begin position="249"/>
        <end position="330"/>
    </location>
</feature>
<evidence type="ECO:0000256" key="1">
    <source>
        <dbReference type="SAM" id="MobiDB-lite"/>
    </source>
</evidence>
<feature type="compositionally biased region" description="Acidic residues" evidence="1">
    <location>
        <begin position="435"/>
        <end position="444"/>
    </location>
</feature>
<dbReference type="SMART" id="SM00507">
    <property type="entry name" value="HNHc"/>
    <property type="match status" value="1"/>
</dbReference>
<proteinExistence type="predicted"/>
<gene>
    <name evidence="3" type="ORF">FR943_18680</name>
</gene>
<organism evidence="3 4">
    <name type="scientific">[Mycobacterium] fortunisiensis</name>
    <dbReference type="NCBI Taxonomy" id="2600579"/>
    <lineage>
        <taxon>Bacteria</taxon>
        <taxon>Bacillati</taxon>
        <taxon>Actinomycetota</taxon>
        <taxon>Actinomycetes</taxon>
        <taxon>Mycobacteriales</taxon>
        <taxon>Mycobacteriaceae</taxon>
        <taxon>Mycolicibacterium</taxon>
    </lineage>
</organism>
<dbReference type="EMBL" id="VOMB01000021">
    <property type="protein sequence ID" value="MBU9765858.1"/>
    <property type="molecule type" value="Genomic_DNA"/>
</dbReference>
<feature type="compositionally biased region" description="Low complexity" evidence="1">
    <location>
        <begin position="265"/>
        <end position="300"/>
    </location>
</feature>
<reference evidence="3 4" key="1">
    <citation type="journal article" date="2021" name="Sci. Rep.">
        <title>Phenotypic and genomic hallmarks of a novel, potentially pathogenic rapidly growing Mycobacterium species related to the Mycobacterium fortuitum complex.</title>
        <authorList>
            <person name="Gharbi R."/>
            <person name="Khanna V."/>
            <person name="Frigui W."/>
            <person name="Mhenni B."/>
            <person name="Brosch R."/>
            <person name="Mardassi H."/>
        </authorList>
    </citation>
    <scope>NUCLEOTIDE SEQUENCE [LARGE SCALE GENOMIC DNA]</scope>
    <source>
        <strain evidence="3 4">TNTM28</strain>
    </source>
</reference>
<name>A0ABS6KQF3_9MYCO</name>
<evidence type="ECO:0000313" key="4">
    <source>
        <dbReference type="Proteomes" id="UP000812982"/>
    </source>
</evidence>
<keyword evidence="4" id="KW-1185">Reference proteome</keyword>
<feature type="domain" description="HNH nuclease" evidence="2">
    <location>
        <begin position="335"/>
        <end position="386"/>
    </location>
</feature>
<dbReference type="Proteomes" id="UP000812982">
    <property type="component" value="Unassembled WGS sequence"/>
</dbReference>
<sequence length="508" mass="55485">MFWTTDPFEAVTAEISAALRITRQRAGTQIRYARALRDRFPQVAALLAAGLIDFRIVLAIIFRTQNVRAEVCQELDAMLARHAGKWMRLSENKLHDHIDEWVIKLDPNGQRVPTPVDDSRHITVEPGVAPGVASIWANVHAEDAAAFDQELNSLARTVCKDDPRTHAQRRADALGPLSRREAQLPCRCGLDDCPAKQTRAAAEAAVIHVLANQSTLTGDSNDPGYLPGYGILPADTVRHLAANAKCKPVVIPTNSSSGDRVSTSDAADTADNADAGQTRTAEATGAANTADTAQTGTADAADTDAVDSPSGPVDTDTAGNSSTPDAEPGYRPSVALREFIYWRDLTCRFPGCDAPAMGCDVDHTVPYPHGPTHPSNLKMYCRAHHLVKTFITGWSDRQLPDGTIEFTTPTGHTHHTTPHGAELFPTLAQPTGELDFPENAEPQEPETPSGDRSQRTMKMPRRSKTREQQRLERIEDERQERSALNTALQVEHDYQAWIAEHHAPPPPF</sequence>
<feature type="region of interest" description="Disordered" evidence="1">
    <location>
        <begin position="430"/>
        <end position="482"/>
    </location>
</feature>
<dbReference type="Pfam" id="PF02720">
    <property type="entry name" value="DUF222"/>
    <property type="match status" value="1"/>
</dbReference>
<keyword evidence="3" id="KW-0378">Hydrolase</keyword>
<accession>A0ABS6KQF3</accession>
<dbReference type="CDD" id="cd00085">
    <property type="entry name" value="HNHc"/>
    <property type="match status" value="1"/>
</dbReference>
<evidence type="ECO:0000259" key="2">
    <source>
        <dbReference type="SMART" id="SM00507"/>
    </source>
</evidence>
<dbReference type="InterPro" id="IPR003615">
    <property type="entry name" value="HNH_nuc"/>
</dbReference>
<dbReference type="GO" id="GO:0004519">
    <property type="term" value="F:endonuclease activity"/>
    <property type="evidence" value="ECO:0007669"/>
    <property type="project" value="UniProtKB-KW"/>
</dbReference>
<keyword evidence="3" id="KW-0255">Endonuclease</keyword>
<keyword evidence="3" id="KW-0540">Nuclease</keyword>
<comment type="caution">
    <text evidence="3">The sequence shown here is derived from an EMBL/GenBank/DDBJ whole genome shotgun (WGS) entry which is preliminary data.</text>
</comment>
<evidence type="ECO:0000313" key="3">
    <source>
        <dbReference type="EMBL" id="MBU9765858.1"/>
    </source>
</evidence>
<feature type="compositionally biased region" description="Polar residues" evidence="1">
    <location>
        <begin position="252"/>
        <end position="264"/>
    </location>
</feature>